<dbReference type="Pfam" id="PF00646">
    <property type="entry name" value="F-box"/>
    <property type="match status" value="2"/>
</dbReference>
<name>G7KV01_MEDTR</name>
<dbReference type="HOGENOM" id="CLU_027176_1_2_1"/>
<feature type="domain" description="F-box" evidence="1">
    <location>
        <begin position="15"/>
        <end position="55"/>
    </location>
</feature>
<dbReference type="SUPFAM" id="SSF81383">
    <property type="entry name" value="F-box domain"/>
    <property type="match status" value="2"/>
</dbReference>
<dbReference type="EMBL" id="CM001223">
    <property type="protein sequence ID" value="AES79666.2"/>
    <property type="molecule type" value="Genomic_DNA"/>
</dbReference>
<dbReference type="CDD" id="cd22157">
    <property type="entry name" value="F-box_AtFBW1-like"/>
    <property type="match status" value="1"/>
</dbReference>
<reference evidence="2 4" key="1">
    <citation type="journal article" date="2011" name="Nature">
        <title>The Medicago genome provides insight into the evolution of rhizobial symbioses.</title>
        <authorList>
            <person name="Young N.D."/>
            <person name="Debelle F."/>
            <person name="Oldroyd G.E."/>
            <person name="Geurts R."/>
            <person name="Cannon S.B."/>
            <person name="Udvardi M.K."/>
            <person name="Benedito V.A."/>
            <person name="Mayer K.F."/>
            <person name="Gouzy J."/>
            <person name="Schoof H."/>
            <person name="Van de Peer Y."/>
            <person name="Proost S."/>
            <person name="Cook D.R."/>
            <person name="Meyers B.C."/>
            <person name="Spannagl M."/>
            <person name="Cheung F."/>
            <person name="De Mita S."/>
            <person name="Krishnakumar V."/>
            <person name="Gundlach H."/>
            <person name="Zhou S."/>
            <person name="Mudge J."/>
            <person name="Bharti A.K."/>
            <person name="Murray J.D."/>
            <person name="Naoumkina M.A."/>
            <person name="Rosen B."/>
            <person name="Silverstein K.A."/>
            <person name="Tang H."/>
            <person name="Rombauts S."/>
            <person name="Zhao P.X."/>
            <person name="Zhou P."/>
            <person name="Barbe V."/>
            <person name="Bardou P."/>
            <person name="Bechner M."/>
            <person name="Bellec A."/>
            <person name="Berger A."/>
            <person name="Berges H."/>
            <person name="Bidwell S."/>
            <person name="Bisseling T."/>
            <person name="Choisne N."/>
            <person name="Couloux A."/>
            <person name="Denny R."/>
            <person name="Deshpande S."/>
            <person name="Dai X."/>
            <person name="Doyle J.J."/>
            <person name="Dudez A.M."/>
            <person name="Farmer A.D."/>
            <person name="Fouteau S."/>
            <person name="Franken C."/>
            <person name="Gibelin C."/>
            <person name="Gish J."/>
            <person name="Goldstein S."/>
            <person name="Gonzalez A.J."/>
            <person name="Green P.J."/>
            <person name="Hallab A."/>
            <person name="Hartog M."/>
            <person name="Hua A."/>
            <person name="Humphray S.J."/>
            <person name="Jeong D.H."/>
            <person name="Jing Y."/>
            <person name="Jocker A."/>
            <person name="Kenton S.M."/>
            <person name="Kim D.J."/>
            <person name="Klee K."/>
            <person name="Lai H."/>
            <person name="Lang C."/>
            <person name="Lin S."/>
            <person name="Macmil S.L."/>
            <person name="Magdelenat G."/>
            <person name="Matthews L."/>
            <person name="McCorrison J."/>
            <person name="Monaghan E.L."/>
            <person name="Mun J.H."/>
            <person name="Najar F.Z."/>
            <person name="Nicholson C."/>
            <person name="Noirot C."/>
            <person name="O'Bleness M."/>
            <person name="Paule C.R."/>
            <person name="Poulain J."/>
            <person name="Prion F."/>
            <person name="Qin B."/>
            <person name="Qu C."/>
            <person name="Retzel E.F."/>
            <person name="Riddle C."/>
            <person name="Sallet E."/>
            <person name="Samain S."/>
            <person name="Samson N."/>
            <person name="Sanders I."/>
            <person name="Saurat O."/>
            <person name="Scarpelli C."/>
            <person name="Schiex T."/>
            <person name="Segurens B."/>
            <person name="Severin A.J."/>
            <person name="Sherrier D.J."/>
            <person name="Shi R."/>
            <person name="Sims S."/>
            <person name="Singer S.R."/>
            <person name="Sinharoy S."/>
            <person name="Sterck L."/>
            <person name="Viollet A."/>
            <person name="Wang B.B."/>
            <person name="Wang K."/>
            <person name="Wang M."/>
            <person name="Wang X."/>
            <person name="Warfsmann J."/>
            <person name="Weissenbach J."/>
            <person name="White D.D."/>
            <person name="White J.D."/>
            <person name="Wiley G.B."/>
            <person name="Wincker P."/>
            <person name="Xing Y."/>
            <person name="Yang L."/>
            <person name="Yao Z."/>
            <person name="Ying F."/>
            <person name="Zhai J."/>
            <person name="Zhou L."/>
            <person name="Zuber A."/>
            <person name="Denarie J."/>
            <person name="Dixon R.A."/>
            <person name="May G.D."/>
            <person name="Schwartz D.C."/>
            <person name="Rogers J."/>
            <person name="Quetier F."/>
            <person name="Town C.D."/>
            <person name="Roe B.A."/>
        </authorList>
    </citation>
    <scope>NUCLEOTIDE SEQUENCE [LARGE SCALE GENOMIC DNA]</scope>
    <source>
        <strain evidence="2">A17</strain>
        <strain evidence="3 4">cv. Jemalong A17</strain>
    </source>
</reference>
<keyword evidence="4" id="KW-1185">Reference proteome</keyword>
<dbReference type="Gene3D" id="1.20.1280.50">
    <property type="match status" value="1"/>
</dbReference>
<dbReference type="NCBIfam" id="TIGR01640">
    <property type="entry name" value="F_box_assoc_1"/>
    <property type="match status" value="1"/>
</dbReference>
<dbReference type="InterPro" id="IPR001810">
    <property type="entry name" value="F-box_dom"/>
</dbReference>
<dbReference type="EnsemblPlants" id="AES79666">
    <property type="protein sequence ID" value="AES79666"/>
    <property type="gene ID" value="MTR_7g070900"/>
</dbReference>
<dbReference type="AlphaFoldDB" id="G7KV01"/>
<dbReference type="SMART" id="SM00256">
    <property type="entry name" value="FBOX"/>
    <property type="match status" value="2"/>
</dbReference>
<dbReference type="PANTHER" id="PTHR31111">
    <property type="entry name" value="BNAA05G37150D PROTEIN-RELATED"/>
    <property type="match status" value="1"/>
</dbReference>
<evidence type="ECO:0000259" key="1">
    <source>
        <dbReference type="SMART" id="SM00256"/>
    </source>
</evidence>
<dbReference type="PaxDb" id="3880-AES79666"/>
<dbReference type="InterPro" id="IPR036047">
    <property type="entry name" value="F-box-like_dom_sf"/>
</dbReference>
<gene>
    <name evidence="2" type="ordered locus">MTR_7g070900</name>
</gene>
<dbReference type="InterPro" id="IPR017451">
    <property type="entry name" value="F-box-assoc_interact_dom"/>
</dbReference>
<evidence type="ECO:0000313" key="4">
    <source>
        <dbReference type="Proteomes" id="UP000002051"/>
    </source>
</evidence>
<accession>A0A0C3W7R6</accession>
<feature type="domain" description="F-box" evidence="1">
    <location>
        <begin position="181"/>
        <end position="221"/>
    </location>
</feature>
<accession>G7KV01</accession>
<protein>
    <submittedName>
        <fullName evidence="2">F-box protein interaction domain protein</fullName>
    </submittedName>
</protein>
<evidence type="ECO:0000313" key="2">
    <source>
        <dbReference type="EMBL" id="AES79666.2"/>
    </source>
</evidence>
<evidence type="ECO:0000313" key="3">
    <source>
        <dbReference type="EnsemblPlants" id="AES79666"/>
    </source>
</evidence>
<reference evidence="2 4" key="2">
    <citation type="journal article" date="2014" name="BMC Genomics">
        <title>An improved genome release (version Mt4.0) for the model legume Medicago truncatula.</title>
        <authorList>
            <person name="Tang H."/>
            <person name="Krishnakumar V."/>
            <person name="Bidwell S."/>
            <person name="Rosen B."/>
            <person name="Chan A."/>
            <person name="Zhou S."/>
            <person name="Gentzbittel L."/>
            <person name="Childs K.L."/>
            <person name="Yandell M."/>
            <person name="Gundlach H."/>
            <person name="Mayer K.F."/>
            <person name="Schwartz D.C."/>
            <person name="Town C.D."/>
        </authorList>
    </citation>
    <scope>GENOME REANNOTATION</scope>
    <source>
        <strain evidence="3 4">cv. Jemalong A17</strain>
    </source>
</reference>
<dbReference type="PANTHER" id="PTHR31111:SF138">
    <property type="entry name" value="F-BOX ASSOCIATED DOMAIN-CONTAINING PROTEIN"/>
    <property type="match status" value="1"/>
</dbReference>
<sequence>MNQRQSTSPSPPAFIPGDLITEILSLLCVKTLTRFKCVSKSWNTLISDPTFVDNHLKKSSQKQHIIVMWENKEGYNVSPFPLSLYMTQSVGYEDYLIYFLNPSIRKISEKLGSFRHSTLLNHSDHRLNSFKFSFGYDDSTKTYKVVAFQTSTNTDVITTLMDIRPIKKQPQSTAPLFPTFIPYELVADIMLRLDVKTIELFKSVSKSWNTFISDPTFVDKHLKSSTSYEQFLNSFEFAFGYDDSMKTYKVVAFHVDENNPASGKSEVKVFSLGVNCWRNIQSFPVVPLILLDFRHIWLNDGMYLGGTINWLAVRKDFHSLYEYRDSTHVEQFVILSLDLSTKTYKQLLLPQGFDEMKEYGFHESWSQLFKISYQNLQDCCVKDYYQTVCLYKNGDISKTKKIRNPNPIKIRDQSGFLQLPSRDRNQVVILAVEEGINQRGGLIFILLNVVRILRMIRESRNTSHMSCDFNP</sequence>
<organism evidence="2 4">
    <name type="scientific">Medicago truncatula</name>
    <name type="common">Barrel medic</name>
    <name type="synonym">Medicago tribuloides</name>
    <dbReference type="NCBI Taxonomy" id="3880"/>
    <lineage>
        <taxon>Eukaryota</taxon>
        <taxon>Viridiplantae</taxon>
        <taxon>Streptophyta</taxon>
        <taxon>Embryophyta</taxon>
        <taxon>Tracheophyta</taxon>
        <taxon>Spermatophyta</taxon>
        <taxon>Magnoliopsida</taxon>
        <taxon>eudicotyledons</taxon>
        <taxon>Gunneridae</taxon>
        <taxon>Pentapetalae</taxon>
        <taxon>rosids</taxon>
        <taxon>fabids</taxon>
        <taxon>Fabales</taxon>
        <taxon>Fabaceae</taxon>
        <taxon>Papilionoideae</taxon>
        <taxon>50 kb inversion clade</taxon>
        <taxon>NPAAA clade</taxon>
        <taxon>Hologalegina</taxon>
        <taxon>IRL clade</taxon>
        <taxon>Trifolieae</taxon>
        <taxon>Medicago</taxon>
    </lineage>
</organism>
<proteinExistence type="predicted"/>
<dbReference type="Proteomes" id="UP000002051">
    <property type="component" value="Unassembled WGS sequence"/>
</dbReference>
<reference evidence="3" key="3">
    <citation type="submission" date="2015-04" db="UniProtKB">
        <authorList>
            <consortium name="EnsemblPlants"/>
        </authorList>
    </citation>
    <scope>IDENTIFICATION</scope>
    <source>
        <strain evidence="3">cv. Jemalong A17</strain>
    </source>
</reference>